<proteinExistence type="predicted"/>
<keyword evidence="2" id="KW-1185">Reference proteome</keyword>
<dbReference type="Proteomes" id="UP000019149">
    <property type="component" value="Unassembled WGS sequence"/>
</dbReference>
<dbReference type="STRING" id="6210.W6UQY5"/>
<dbReference type="GO" id="GO:0032006">
    <property type="term" value="P:regulation of TOR signaling"/>
    <property type="evidence" value="ECO:0007669"/>
    <property type="project" value="TreeGrafter"/>
</dbReference>
<dbReference type="PANTHER" id="PTHR16317">
    <property type="entry name" value="INTEGRIN ALPHA REPEAT DOMAIN-CONTAINING"/>
    <property type="match status" value="1"/>
</dbReference>
<organism evidence="1 2">
    <name type="scientific">Echinococcus granulosus</name>
    <name type="common">Hydatid tapeworm</name>
    <dbReference type="NCBI Taxonomy" id="6210"/>
    <lineage>
        <taxon>Eukaryota</taxon>
        <taxon>Metazoa</taxon>
        <taxon>Spiralia</taxon>
        <taxon>Lophotrochozoa</taxon>
        <taxon>Platyhelminthes</taxon>
        <taxon>Cestoda</taxon>
        <taxon>Eucestoda</taxon>
        <taxon>Cyclophyllidea</taxon>
        <taxon>Taeniidae</taxon>
        <taxon>Echinococcus</taxon>
        <taxon>Echinococcus granulosus group</taxon>
    </lineage>
</organism>
<protein>
    <submittedName>
        <fullName evidence="1">Integrin-alpha FG-GAP repeat-containing protein 2</fullName>
    </submittedName>
</protein>
<dbReference type="CTD" id="36337425"/>
<dbReference type="Pfam" id="PF15907">
    <property type="entry name" value="Itfg2"/>
    <property type="match status" value="1"/>
</dbReference>
<dbReference type="AlphaFoldDB" id="W6UQY5"/>
<gene>
    <name evidence="1" type="ORF">EGR_01710</name>
</gene>
<dbReference type="KEGG" id="egl:EGR_01710"/>
<evidence type="ECO:0000313" key="1">
    <source>
        <dbReference type="EMBL" id="EUB63628.1"/>
    </source>
</evidence>
<dbReference type="OrthoDB" id="9996127at2759"/>
<keyword evidence="1" id="KW-0401">Integrin</keyword>
<dbReference type="RefSeq" id="XP_024354824.1">
    <property type="nucleotide sequence ID" value="XM_024490959.1"/>
</dbReference>
<accession>W6UQY5</accession>
<evidence type="ECO:0000313" key="2">
    <source>
        <dbReference type="Proteomes" id="UP000019149"/>
    </source>
</evidence>
<dbReference type="OMA" id="LNKWECA"/>
<dbReference type="GO" id="GO:0007229">
    <property type="term" value="P:integrin-mediated signaling pathway"/>
    <property type="evidence" value="ECO:0007669"/>
    <property type="project" value="UniProtKB-KW"/>
</dbReference>
<name>W6UQY5_ECHGR</name>
<dbReference type="GeneID" id="36337425"/>
<dbReference type="EMBL" id="APAU02000006">
    <property type="protein sequence ID" value="EUB63628.1"/>
    <property type="molecule type" value="Genomic_DNA"/>
</dbReference>
<dbReference type="PANTHER" id="PTHR16317:SF1">
    <property type="entry name" value="KICSTOR COMPLEX PROTEIN ITFG2"/>
    <property type="match status" value="1"/>
</dbReference>
<reference evidence="1 2" key="1">
    <citation type="journal article" date="2013" name="Nat. Genet.">
        <title>The genome of the hydatid tapeworm Echinococcus granulosus.</title>
        <authorList>
            <person name="Zheng H."/>
            <person name="Zhang W."/>
            <person name="Zhang L."/>
            <person name="Zhang Z."/>
            <person name="Li J."/>
            <person name="Lu G."/>
            <person name="Zhu Y."/>
            <person name="Wang Y."/>
            <person name="Huang Y."/>
            <person name="Liu J."/>
            <person name="Kang H."/>
            <person name="Chen J."/>
            <person name="Wang L."/>
            <person name="Chen A."/>
            <person name="Yu S."/>
            <person name="Gao Z."/>
            <person name="Jin L."/>
            <person name="Gu W."/>
            <person name="Wang Z."/>
            <person name="Zhao L."/>
            <person name="Shi B."/>
            <person name="Wen H."/>
            <person name="Lin R."/>
            <person name="Jones M.K."/>
            <person name="Brejova B."/>
            <person name="Vinar T."/>
            <person name="Zhao G."/>
            <person name="McManus D.P."/>
            <person name="Chen Z."/>
            <person name="Zhou Y."/>
            <person name="Wang S."/>
        </authorList>
    </citation>
    <scope>NUCLEOTIDE SEQUENCE [LARGE SCALE GENOMIC DNA]</scope>
</reference>
<dbReference type="SUPFAM" id="SSF50978">
    <property type="entry name" value="WD40 repeat-like"/>
    <property type="match status" value="1"/>
</dbReference>
<comment type="caution">
    <text evidence="1">The sequence shown here is derived from an EMBL/GenBank/DDBJ whole genome shotgun (WGS) entry which is preliminary data.</text>
</comment>
<dbReference type="InterPro" id="IPR036322">
    <property type="entry name" value="WD40_repeat_dom_sf"/>
</dbReference>
<sequence length="459" mass="50242">MLSCGNIVDFAPGRIVSSVDKGFALELSCPWMRNISFIDRVEVPGVTTTTSTNLYLYDVDDDGDIELIIGHWDLGDLDPSVDSICPNGSLLILKYGRIWKSCRDLNMVTCVTAGRLCSKEKPSVVALCADSQCYIFDATSKARNTASSLSLVCNQQIACNAKDACVLEGDGPCDMAVAYSDRIVRLFHWVPGKPSEGRTGKLVLLIKWELAGQISRISLHSTPSMSNLILASQPGGGFAFLQKKFESYEDRMCPTLVYHPPKHTSDQNIETRTWIVGGLKCNLSVAADYLIGLCLADGTVHLLSADLQKSKTIWSVSLPVNGELFGLSKFDLTSDGSDELAVCCWDGSTFIFNHEKDILHFPVGQACQAFTAGRLAISPGRNEPVLIYATCEQSVLIYYNLDVQSIPSCSLLHALATQPDVLERLQRFSNASSDPGMLRKSIHYLLYELPCHPNGLNLP</sequence>
<dbReference type="InterPro" id="IPR031793">
    <property type="entry name" value="KICSTOR_ITFG2"/>
</dbReference>